<dbReference type="GO" id="GO:0003677">
    <property type="term" value="F:DNA binding"/>
    <property type="evidence" value="ECO:0007669"/>
    <property type="project" value="UniProtKB-KW"/>
</dbReference>
<evidence type="ECO:0000256" key="1">
    <source>
        <dbReference type="ARBA" id="ARBA00023015"/>
    </source>
</evidence>
<dbReference type="PRINTS" id="PR00598">
    <property type="entry name" value="HTHMARR"/>
</dbReference>
<dbReference type="AlphaFoldDB" id="A0A5C5BBW1"/>
<dbReference type="OrthoDB" id="3178168at2"/>
<dbReference type="InterPro" id="IPR039422">
    <property type="entry name" value="MarR/SlyA-like"/>
</dbReference>
<keyword evidence="3" id="KW-0804">Transcription</keyword>
<accession>A0A5C5BBW1</accession>
<dbReference type="InterPro" id="IPR023187">
    <property type="entry name" value="Tscrpt_reg_MarR-type_CS"/>
</dbReference>
<dbReference type="GO" id="GO:0006950">
    <property type="term" value="P:response to stress"/>
    <property type="evidence" value="ECO:0007669"/>
    <property type="project" value="TreeGrafter"/>
</dbReference>
<dbReference type="EMBL" id="VENP01000021">
    <property type="protein sequence ID" value="TNU74830.1"/>
    <property type="molecule type" value="Genomic_DNA"/>
</dbReference>
<evidence type="ECO:0000259" key="5">
    <source>
        <dbReference type="PROSITE" id="PS50995"/>
    </source>
</evidence>
<keyword evidence="1" id="KW-0805">Transcription regulation</keyword>
<gene>
    <name evidence="6" type="ORF">FH969_07175</name>
</gene>
<protein>
    <submittedName>
        <fullName evidence="6">Winged helix-turn-helix transcriptional regulator</fullName>
    </submittedName>
</protein>
<dbReference type="PROSITE" id="PS01117">
    <property type="entry name" value="HTH_MARR_1"/>
    <property type="match status" value="1"/>
</dbReference>
<evidence type="ECO:0000313" key="7">
    <source>
        <dbReference type="Proteomes" id="UP000313849"/>
    </source>
</evidence>
<evidence type="ECO:0000256" key="4">
    <source>
        <dbReference type="SAM" id="MobiDB-lite"/>
    </source>
</evidence>
<dbReference type="Pfam" id="PF12802">
    <property type="entry name" value="MarR_2"/>
    <property type="match status" value="1"/>
</dbReference>
<sequence length="149" mass="16191">MRWFEETGDFGDLTVREYDVLRALAESRDGDGGARLGRLAEVTYLPQPSMSRLVERLERRGLVSRCSAPQDGRGVLVRLTPRGREVQAAVGRRHVRSIHQAMAAGLDAAQLETLTALLATVRRAQHTPPAVRAGARQQADAVGPIGGRS</sequence>
<dbReference type="PANTHER" id="PTHR33164">
    <property type="entry name" value="TRANSCRIPTIONAL REGULATOR, MARR FAMILY"/>
    <property type="match status" value="1"/>
</dbReference>
<dbReference type="SUPFAM" id="SSF46785">
    <property type="entry name" value="Winged helix' DNA-binding domain"/>
    <property type="match status" value="1"/>
</dbReference>
<dbReference type="InterPro" id="IPR000835">
    <property type="entry name" value="HTH_MarR-typ"/>
</dbReference>
<organism evidence="6 7">
    <name type="scientific">Miniimonas arenae</name>
    <dbReference type="NCBI Taxonomy" id="676201"/>
    <lineage>
        <taxon>Bacteria</taxon>
        <taxon>Bacillati</taxon>
        <taxon>Actinomycetota</taxon>
        <taxon>Actinomycetes</taxon>
        <taxon>Micrococcales</taxon>
        <taxon>Beutenbergiaceae</taxon>
        <taxon>Miniimonas</taxon>
    </lineage>
</organism>
<evidence type="ECO:0000313" key="6">
    <source>
        <dbReference type="EMBL" id="TNU74830.1"/>
    </source>
</evidence>
<evidence type="ECO:0000256" key="2">
    <source>
        <dbReference type="ARBA" id="ARBA00023125"/>
    </source>
</evidence>
<feature type="region of interest" description="Disordered" evidence="4">
    <location>
        <begin position="126"/>
        <end position="149"/>
    </location>
</feature>
<proteinExistence type="predicted"/>
<dbReference type="InterPro" id="IPR036388">
    <property type="entry name" value="WH-like_DNA-bd_sf"/>
</dbReference>
<dbReference type="SMART" id="SM00347">
    <property type="entry name" value="HTH_MARR"/>
    <property type="match status" value="1"/>
</dbReference>
<comment type="caution">
    <text evidence="6">The sequence shown here is derived from an EMBL/GenBank/DDBJ whole genome shotgun (WGS) entry which is preliminary data.</text>
</comment>
<dbReference type="Gene3D" id="1.10.10.10">
    <property type="entry name" value="Winged helix-like DNA-binding domain superfamily/Winged helix DNA-binding domain"/>
    <property type="match status" value="1"/>
</dbReference>
<dbReference type="Proteomes" id="UP000313849">
    <property type="component" value="Unassembled WGS sequence"/>
</dbReference>
<reference evidence="6 7" key="1">
    <citation type="submission" date="2019-06" db="EMBL/GenBank/DDBJ databases">
        <title>Draft genome sequence of Miniimonas arenae KCTC 19750T isolated from sea sand.</title>
        <authorList>
            <person name="Park S.-J."/>
        </authorList>
    </citation>
    <scope>NUCLEOTIDE SEQUENCE [LARGE SCALE GENOMIC DNA]</scope>
    <source>
        <strain evidence="6 7">KCTC 19750</strain>
    </source>
</reference>
<feature type="domain" description="HTH marR-type" evidence="5">
    <location>
        <begin position="1"/>
        <end position="123"/>
    </location>
</feature>
<name>A0A5C5BBW1_9MICO</name>
<keyword evidence="2" id="KW-0238">DNA-binding</keyword>
<dbReference type="GO" id="GO:0003700">
    <property type="term" value="F:DNA-binding transcription factor activity"/>
    <property type="evidence" value="ECO:0007669"/>
    <property type="project" value="InterPro"/>
</dbReference>
<keyword evidence="7" id="KW-1185">Reference proteome</keyword>
<dbReference type="InterPro" id="IPR036390">
    <property type="entry name" value="WH_DNA-bd_sf"/>
</dbReference>
<evidence type="ECO:0000256" key="3">
    <source>
        <dbReference type="ARBA" id="ARBA00023163"/>
    </source>
</evidence>
<dbReference type="PANTHER" id="PTHR33164:SF99">
    <property type="entry name" value="MARR FAMILY REGULATORY PROTEIN"/>
    <property type="match status" value="1"/>
</dbReference>
<dbReference type="PROSITE" id="PS50995">
    <property type="entry name" value="HTH_MARR_2"/>
    <property type="match status" value="1"/>
</dbReference>